<evidence type="ECO:0000259" key="12">
    <source>
        <dbReference type="PROSITE" id="PS50011"/>
    </source>
</evidence>
<dbReference type="InterPro" id="IPR011009">
    <property type="entry name" value="Kinase-like_dom_sf"/>
</dbReference>
<dbReference type="AlphaFoldDB" id="A0A8J6E0I7"/>
<evidence type="ECO:0000256" key="3">
    <source>
        <dbReference type="ARBA" id="ARBA00022553"/>
    </source>
</evidence>
<evidence type="ECO:0000256" key="2">
    <source>
        <dbReference type="ARBA" id="ARBA00022527"/>
    </source>
</evidence>
<keyword evidence="7 10" id="KW-0067">ATP-binding</keyword>
<evidence type="ECO:0000256" key="11">
    <source>
        <dbReference type="SAM" id="MobiDB-lite"/>
    </source>
</evidence>
<dbReference type="FunFam" id="1.10.510.10:FF:000024">
    <property type="entry name" value="Probable serine/threonine-protein kinase cot-1"/>
    <property type="match status" value="1"/>
</dbReference>
<keyword evidence="3" id="KW-0597">Phosphoprotein</keyword>
<comment type="caution">
    <text evidence="14">The sequence shown here is derived from an EMBL/GenBank/DDBJ whole genome shotgun (WGS) entry which is preliminary data.</text>
</comment>
<dbReference type="PROSITE" id="PS50011">
    <property type="entry name" value="PROTEIN_KINASE_DOM"/>
    <property type="match status" value="1"/>
</dbReference>
<proteinExistence type="predicted"/>
<dbReference type="InterPro" id="IPR008271">
    <property type="entry name" value="Ser/Thr_kinase_AS"/>
</dbReference>
<evidence type="ECO:0000256" key="7">
    <source>
        <dbReference type="ARBA" id="ARBA00022840"/>
    </source>
</evidence>
<dbReference type="PROSITE" id="PS51285">
    <property type="entry name" value="AGC_KINASE_CTER"/>
    <property type="match status" value="1"/>
</dbReference>
<dbReference type="InterPro" id="IPR050236">
    <property type="entry name" value="Ser_Thr_kinase_AGC"/>
</dbReference>
<dbReference type="GO" id="GO:0004674">
    <property type="term" value="F:protein serine/threonine kinase activity"/>
    <property type="evidence" value="ECO:0007669"/>
    <property type="project" value="UniProtKB-KW"/>
</dbReference>
<protein>
    <recommendedName>
        <fullName evidence="1">non-specific serine/threonine protein kinase</fullName>
        <ecNumber evidence="1">2.7.11.1</ecNumber>
    </recommendedName>
</protein>
<feature type="domain" description="AGC-kinase C-terminal" evidence="13">
    <location>
        <begin position="366"/>
        <end position="433"/>
    </location>
</feature>
<comment type="catalytic activity">
    <reaction evidence="8">
        <text>L-threonyl-[protein] + ATP = O-phospho-L-threonyl-[protein] + ADP + H(+)</text>
        <dbReference type="Rhea" id="RHEA:46608"/>
        <dbReference type="Rhea" id="RHEA-COMP:11060"/>
        <dbReference type="Rhea" id="RHEA-COMP:11605"/>
        <dbReference type="ChEBI" id="CHEBI:15378"/>
        <dbReference type="ChEBI" id="CHEBI:30013"/>
        <dbReference type="ChEBI" id="CHEBI:30616"/>
        <dbReference type="ChEBI" id="CHEBI:61977"/>
        <dbReference type="ChEBI" id="CHEBI:456216"/>
        <dbReference type="EC" id="2.7.11.1"/>
    </reaction>
</comment>
<dbReference type="Gene3D" id="1.10.510.10">
    <property type="entry name" value="Transferase(Phosphotransferase) domain 1"/>
    <property type="match status" value="1"/>
</dbReference>
<dbReference type="InterPro" id="IPR000719">
    <property type="entry name" value="Prot_kinase_dom"/>
</dbReference>
<organism evidence="14 15">
    <name type="scientific">Carpediemonas membranifera</name>
    <dbReference type="NCBI Taxonomy" id="201153"/>
    <lineage>
        <taxon>Eukaryota</taxon>
        <taxon>Metamonada</taxon>
        <taxon>Carpediemonas-like organisms</taxon>
        <taxon>Carpediemonas</taxon>
    </lineage>
</organism>
<dbReference type="PANTHER" id="PTHR24356">
    <property type="entry name" value="SERINE/THREONINE-PROTEIN KINASE"/>
    <property type="match status" value="1"/>
</dbReference>
<dbReference type="OrthoDB" id="18472at2759"/>
<evidence type="ECO:0000259" key="13">
    <source>
        <dbReference type="PROSITE" id="PS51285"/>
    </source>
</evidence>
<evidence type="ECO:0000256" key="5">
    <source>
        <dbReference type="ARBA" id="ARBA00022741"/>
    </source>
</evidence>
<evidence type="ECO:0000256" key="10">
    <source>
        <dbReference type="PROSITE-ProRule" id="PRU10141"/>
    </source>
</evidence>
<reference evidence="14" key="1">
    <citation type="submission" date="2021-05" db="EMBL/GenBank/DDBJ databases">
        <title>A free-living protist that lacks canonical eukaryotic 1 DNA replication and segregation systems.</title>
        <authorList>
            <person name="Salas-Leiva D.E."/>
            <person name="Tromer E.C."/>
            <person name="Curtis B.A."/>
            <person name="Jerlstrom-Hultqvist J."/>
            <person name="Kolisko M."/>
            <person name="Yi Z."/>
            <person name="Salas-Leiva J.S."/>
            <person name="Gallot-Lavallee L."/>
            <person name="Kops G.J.P.L."/>
            <person name="Archibald J.M."/>
            <person name="Simpson A.G.B."/>
            <person name="Roger A.J."/>
        </authorList>
    </citation>
    <scope>NUCLEOTIDE SEQUENCE</scope>
    <source>
        <strain evidence="14">BICM</strain>
    </source>
</reference>
<dbReference type="Proteomes" id="UP000717585">
    <property type="component" value="Unassembled WGS sequence"/>
</dbReference>
<keyword evidence="5 10" id="KW-0547">Nucleotide-binding</keyword>
<dbReference type="Pfam" id="PF00069">
    <property type="entry name" value="Pkinase"/>
    <property type="match status" value="1"/>
</dbReference>
<feature type="region of interest" description="Disordered" evidence="11">
    <location>
        <begin position="494"/>
        <end position="520"/>
    </location>
</feature>
<evidence type="ECO:0000256" key="4">
    <source>
        <dbReference type="ARBA" id="ARBA00022679"/>
    </source>
</evidence>
<evidence type="ECO:0000256" key="9">
    <source>
        <dbReference type="ARBA" id="ARBA00048679"/>
    </source>
</evidence>
<dbReference type="Gene3D" id="3.30.200.20">
    <property type="entry name" value="Phosphorylase Kinase, domain 1"/>
    <property type="match status" value="1"/>
</dbReference>
<name>A0A8J6E0I7_9EUKA</name>
<evidence type="ECO:0000256" key="8">
    <source>
        <dbReference type="ARBA" id="ARBA00047899"/>
    </source>
</evidence>
<feature type="compositionally biased region" description="Basic and acidic residues" evidence="11">
    <location>
        <begin position="667"/>
        <end position="677"/>
    </location>
</feature>
<dbReference type="SMART" id="SM00220">
    <property type="entry name" value="S_TKc"/>
    <property type="match status" value="1"/>
</dbReference>
<keyword evidence="4" id="KW-0808">Transferase</keyword>
<dbReference type="PANTHER" id="PTHR24356:SF1">
    <property type="entry name" value="SERINE_THREONINE-PROTEIN KINASE GREATWALL"/>
    <property type="match status" value="1"/>
</dbReference>
<feature type="binding site" evidence="10">
    <location>
        <position position="124"/>
    </location>
    <ligand>
        <name>ATP</name>
        <dbReference type="ChEBI" id="CHEBI:30616"/>
    </ligand>
</feature>
<gene>
    <name evidence="14" type="ORF">J8273_0404</name>
</gene>
<dbReference type="GO" id="GO:0035556">
    <property type="term" value="P:intracellular signal transduction"/>
    <property type="evidence" value="ECO:0007669"/>
    <property type="project" value="TreeGrafter"/>
</dbReference>
<evidence type="ECO:0000313" key="15">
    <source>
        <dbReference type="Proteomes" id="UP000717585"/>
    </source>
</evidence>
<sequence length="714" mass="78736">MASEQAHPDTGTGDTISDVRWSRVLAYHDHFVSYYDRLFKDMAKRKKRLKEAKHAMKKLKKEDREDFWLAFVARETLTLRARRIGVTAADFELKRIIGQGGMSNVYLAKYKQTGRYYAMKRIGKYNVSTFNQALRIRSERAVMTITDNPFITKCKFCFQDDAYVYMVMDLAQGGDFAALLGKIGGLSPEDAAIYFAEMVEAVSALHSHGFIHRDLKPSNFLIRADGHLLLADFGFAKGMQSVDNAKVTNKDQLSYSVVGTPEYIAPEVFSGAGYTFSCDLWSLACILYEMLSGAPPFTAATIAMVIAKIQSHDCNDQFICKDDLVDFDDPDNPLVDQAWDLIQRLLCPAASRTITLDDIKAHPFLAGINWDALPRRTDMPFIPKLDGPDDFRYFECSKEVKADEDLNKLVDVDLLSELDDLSVASMSAGSPSNVLGSALTNASNGSVDLAPASHGRRVSAPVVPSLSSKVMQFESTGGNSVVRAQVHIPQTRSPFATSARTASASMTRQRSLSDPKLTPMMDYHRVGSPVNGEEASTPSFITPSFSSLVPYPSLDRSGFMPSAVFSSTPPVDDEPESFQSHMSAGSMASVLEAENVSRGESPMEALRDIGFVTDDAVPDPSRTMHKKMIEMLKHHRDNPVTPDANDANDTSEGESTAGRHPMTIVIKKGDTRQERSSRMGTIMERTPLEGARKRGGLHRPRVRISGVRDTEGAT</sequence>
<feature type="compositionally biased region" description="Low complexity" evidence="11">
    <location>
        <begin position="494"/>
        <end position="510"/>
    </location>
</feature>
<accession>A0A8J6E0I7</accession>
<feature type="domain" description="Protein kinase" evidence="12">
    <location>
        <begin position="91"/>
        <end position="365"/>
    </location>
</feature>
<dbReference type="PROSITE" id="PS00108">
    <property type="entry name" value="PROTEIN_KINASE_ST"/>
    <property type="match status" value="1"/>
</dbReference>
<dbReference type="InterPro" id="IPR000961">
    <property type="entry name" value="AGC-kinase_C"/>
</dbReference>
<keyword evidence="15" id="KW-1185">Reference proteome</keyword>
<dbReference type="GO" id="GO:0005524">
    <property type="term" value="F:ATP binding"/>
    <property type="evidence" value="ECO:0007669"/>
    <property type="project" value="UniProtKB-UniRule"/>
</dbReference>
<dbReference type="SUPFAM" id="SSF56112">
    <property type="entry name" value="Protein kinase-like (PK-like)"/>
    <property type="match status" value="1"/>
</dbReference>
<dbReference type="PROSITE" id="PS00107">
    <property type="entry name" value="PROTEIN_KINASE_ATP"/>
    <property type="match status" value="1"/>
</dbReference>
<feature type="compositionally biased region" description="Basic residues" evidence="11">
    <location>
        <begin position="693"/>
        <end position="702"/>
    </location>
</feature>
<keyword evidence="2" id="KW-0723">Serine/threonine-protein kinase</keyword>
<dbReference type="EMBL" id="JAHDYR010000012">
    <property type="protein sequence ID" value="KAG9395184.1"/>
    <property type="molecule type" value="Genomic_DNA"/>
</dbReference>
<evidence type="ECO:0000256" key="6">
    <source>
        <dbReference type="ARBA" id="ARBA00022777"/>
    </source>
</evidence>
<evidence type="ECO:0000313" key="14">
    <source>
        <dbReference type="EMBL" id="KAG9395184.1"/>
    </source>
</evidence>
<evidence type="ECO:0000256" key="1">
    <source>
        <dbReference type="ARBA" id="ARBA00012513"/>
    </source>
</evidence>
<keyword evidence="6 14" id="KW-0418">Kinase</keyword>
<dbReference type="InterPro" id="IPR017441">
    <property type="entry name" value="Protein_kinase_ATP_BS"/>
</dbReference>
<dbReference type="GO" id="GO:0007010">
    <property type="term" value="P:cytoskeleton organization"/>
    <property type="evidence" value="ECO:0007669"/>
    <property type="project" value="UniProtKB-ARBA"/>
</dbReference>
<dbReference type="EC" id="2.7.11.1" evidence="1"/>
<feature type="region of interest" description="Disordered" evidence="11">
    <location>
        <begin position="635"/>
        <end position="714"/>
    </location>
</feature>
<comment type="catalytic activity">
    <reaction evidence="9">
        <text>L-seryl-[protein] + ATP = O-phospho-L-seryl-[protein] + ADP + H(+)</text>
        <dbReference type="Rhea" id="RHEA:17989"/>
        <dbReference type="Rhea" id="RHEA-COMP:9863"/>
        <dbReference type="Rhea" id="RHEA-COMP:11604"/>
        <dbReference type="ChEBI" id="CHEBI:15378"/>
        <dbReference type="ChEBI" id="CHEBI:29999"/>
        <dbReference type="ChEBI" id="CHEBI:30616"/>
        <dbReference type="ChEBI" id="CHEBI:83421"/>
        <dbReference type="ChEBI" id="CHEBI:456216"/>
        <dbReference type="EC" id="2.7.11.1"/>
    </reaction>
</comment>